<dbReference type="PANTHER" id="PTHR43308">
    <property type="entry name" value="OUTER MEMBRANE PROTEIN ALPHA-RELATED"/>
    <property type="match status" value="1"/>
</dbReference>
<name>A0A563W3U5_9CYAN</name>
<evidence type="ECO:0000313" key="4">
    <source>
        <dbReference type="EMBL" id="VEP18369.1"/>
    </source>
</evidence>
<dbReference type="InterPro" id="IPR007049">
    <property type="entry name" value="Carb-sel_porin_OprB"/>
</dbReference>
<keyword evidence="5" id="KW-1185">Reference proteome</keyword>
<dbReference type="EMBL" id="CAACVJ010000684">
    <property type="protein sequence ID" value="VEP18369.1"/>
    <property type="molecule type" value="Genomic_DNA"/>
</dbReference>
<feature type="coiled-coil region" evidence="3">
    <location>
        <begin position="128"/>
        <end position="162"/>
    </location>
</feature>
<gene>
    <name evidence="4" type="ORF">H1P_770006</name>
</gene>
<dbReference type="GO" id="GO:0016020">
    <property type="term" value="C:membrane"/>
    <property type="evidence" value="ECO:0007669"/>
    <property type="project" value="InterPro"/>
</dbReference>
<evidence type="ECO:0000313" key="5">
    <source>
        <dbReference type="Proteomes" id="UP000320055"/>
    </source>
</evidence>
<dbReference type="RefSeq" id="WP_144867669.1">
    <property type="nucleotide sequence ID" value="NZ_LR213835.1"/>
</dbReference>
<keyword evidence="3" id="KW-0175">Coiled coil</keyword>
<reference evidence="4 5" key="1">
    <citation type="submission" date="2019-01" db="EMBL/GenBank/DDBJ databases">
        <authorList>
            <person name="Brito A."/>
        </authorList>
    </citation>
    <scope>NUCLEOTIDE SEQUENCE [LARGE SCALE GENOMIC DNA]</scope>
    <source>
        <strain evidence="4">1</strain>
    </source>
</reference>
<dbReference type="Proteomes" id="UP000320055">
    <property type="component" value="Unassembled WGS sequence"/>
</dbReference>
<comment type="similarity">
    <text evidence="1 2">Belongs to the OprB family.</text>
</comment>
<dbReference type="GO" id="GO:0008643">
    <property type="term" value="P:carbohydrate transport"/>
    <property type="evidence" value="ECO:0007669"/>
    <property type="project" value="InterPro"/>
</dbReference>
<organism evidence="4 5">
    <name type="scientific">Hyella patelloides LEGE 07179</name>
    <dbReference type="NCBI Taxonomy" id="945734"/>
    <lineage>
        <taxon>Bacteria</taxon>
        <taxon>Bacillati</taxon>
        <taxon>Cyanobacteriota</taxon>
        <taxon>Cyanophyceae</taxon>
        <taxon>Pleurocapsales</taxon>
        <taxon>Hyellaceae</taxon>
        <taxon>Hyella</taxon>
    </lineage>
</organism>
<proteinExistence type="inferred from homology"/>
<dbReference type="GO" id="GO:0015288">
    <property type="term" value="F:porin activity"/>
    <property type="evidence" value="ECO:0007669"/>
    <property type="project" value="InterPro"/>
</dbReference>
<feature type="signal peptide" evidence="2">
    <location>
        <begin position="1"/>
        <end position="24"/>
    </location>
</feature>
<dbReference type="PANTHER" id="PTHR43308:SF1">
    <property type="entry name" value="OUTER MEMBRANE PROTEIN ALPHA"/>
    <property type="match status" value="1"/>
</dbReference>
<evidence type="ECO:0000256" key="3">
    <source>
        <dbReference type="SAM" id="Coils"/>
    </source>
</evidence>
<dbReference type="AlphaFoldDB" id="A0A563W3U5"/>
<dbReference type="InterPro" id="IPR038673">
    <property type="entry name" value="OprB_sf"/>
</dbReference>
<evidence type="ECO:0000256" key="1">
    <source>
        <dbReference type="ARBA" id="ARBA00008769"/>
    </source>
</evidence>
<accession>A0A563W3U5</accession>
<evidence type="ECO:0000256" key="2">
    <source>
        <dbReference type="RuleBase" id="RU363072"/>
    </source>
</evidence>
<dbReference type="Pfam" id="PF04966">
    <property type="entry name" value="OprB"/>
    <property type="match status" value="1"/>
</dbReference>
<dbReference type="InterPro" id="IPR051465">
    <property type="entry name" value="Cell_Envelope_Struct_Comp"/>
</dbReference>
<dbReference type="InterPro" id="IPR047684">
    <property type="entry name" value="Por_som-like"/>
</dbReference>
<sequence length="548" mass="59610">MFKNWWSILGLSFLALCCVSGVNAKASANEIEPKSSTKAPQPLGQINSVSQLRDISPEDWAYEALRGLTDRYFDARSLAPDGDAGSHRCIVGFPNATYRGEQVITRYEFAAGLNSCLQQIERLIASSEAVVEEDIQTIQKLVQEFEAELATIGTRLDSLEGRTAFLEDSQFSTTTKLVGEAVFSVSGAFGDEKANDSGEDLEDQIVFNNRVRLNFNTNFTGKDLLKVRLDALNTVPFGVNVTGTNMTRLAFERNTNNSLVIGKLFYRFPLTEKLRFHIDATRGRFNLNASDNFNKLFANAITGSISRFGRFNPIYIQGAGGAGITAVYDFSDSVSLTLGYLARNADNPNEGDGLFNGSYAALAQLAVKPIDNLDLGLTYVRAYYPQDEAFVSGLTGSQLANTPFGEVATSADHFGIQSSFRISSSINLSGWAGLTLANAKSNGVGFNDADVNRDDDATIFNWAVTLGVTDLGKEGSLAGLVIGNPPRVTSNDSGSENNDISWHLESFYRYPVSNNISINPGLLVVINPEGDNDNDTIYVGTIRTIFQF</sequence>
<feature type="chain" id="PRO_5022271317" description="Carbohydrate-selective porin OprB" evidence="2">
    <location>
        <begin position="25"/>
        <end position="548"/>
    </location>
</feature>
<keyword evidence="2" id="KW-0732">Signal</keyword>
<dbReference type="NCBIfam" id="NF033921">
    <property type="entry name" value="por_somb"/>
    <property type="match status" value="1"/>
</dbReference>
<dbReference type="Gene3D" id="2.40.160.180">
    <property type="entry name" value="Carbohydrate-selective porin OprB"/>
    <property type="match status" value="1"/>
</dbReference>
<protein>
    <recommendedName>
        <fullName evidence="6">Carbohydrate-selective porin OprB</fullName>
    </recommendedName>
</protein>
<dbReference type="OrthoDB" id="474791at2"/>
<evidence type="ECO:0008006" key="6">
    <source>
        <dbReference type="Google" id="ProtNLM"/>
    </source>
</evidence>